<dbReference type="Pfam" id="PF00629">
    <property type="entry name" value="MAM"/>
    <property type="match status" value="4"/>
</dbReference>
<dbReference type="AlphaFoldDB" id="A0A3Q3WCM0"/>
<feature type="domain" description="MAM" evidence="2">
    <location>
        <begin position="398"/>
        <end position="448"/>
    </location>
</feature>
<feature type="domain" description="MAM" evidence="2">
    <location>
        <begin position="22"/>
        <end position="282"/>
    </location>
</feature>
<dbReference type="CDD" id="cd06263">
    <property type="entry name" value="MAM"/>
    <property type="match status" value="2"/>
</dbReference>
<keyword evidence="4" id="KW-1185">Reference proteome</keyword>
<protein>
    <recommendedName>
        <fullName evidence="2">MAM domain-containing protein</fullName>
    </recommendedName>
</protein>
<dbReference type="Proteomes" id="UP000261620">
    <property type="component" value="Unplaced"/>
</dbReference>
<feature type="region of interest" description="Disordered" evidence="1">
    <location>
        <begin position="306"/>
        <end position="329"/>
    </location>
</feature>
<dbReference type="SMART" id="SM00137">
    <property type="entry name" value="MAM"/>
    <property type="match status" value="3"/>
</dbReference>
<dbReference type="STRING" id="94237.ENSMMOP00000012278"/>
<evidence type="ECO:0000313" key="4">
    <source>
        <dbReference type="Proteomes" id="UP000261620"/>
    </source>
</evidence>
<reference evidence="3" key="1">
    <citation type="submission" date="2025-08" db="UniProtKB">
        <authorList>
            <consortium name="Ensembl"/>
        </authorList>
    </citation>
    <scope>IDENTIFICATION</scope>
</reference>
<reference evidence="3" key="2">
    <citation type="submission" date="2025-09" db="UniProtKB">
        <authorList>
            <consortium name="Ensembl"/>
        </authorList>
    </citation>
    <scope>IDENTIFICATION</scope>
</reference>
<organism evidence="3 4">
    <name type="scientific">Mola mola</name>
    <name type="common">Ocean sunfish</name>
    <name type="synonym">Tetraodon mola</name>
    <dbReference type="NCBI Taxonomy" id="94237"/>
    <lineage>
        <taxon>Eukaryota</taxon>
        <taxon>Metazoa</taxon>
        <taxon>Chordata</taxon>
        <taxon>Craniata</taxon>
        <taxon>Vertebrata</taxon>
        <taxon>Euteleostomi</taxon>
        <taxon>Actinopterygii</taxon>
        <taxon>Neopterygii</taxon>
        <taxon>Teleostei</taxon>
        <taxon>Neoteleostei</taxon>
        <taxon>Acanthomorphata</taxon>
        <taxon>Eupercaria</taxon>
        <taxon>Tetraodontiformes</taxon>
        <taxon>Molidae</taxon>
        <taxon>Mola</taxon>
    </lineage>
</organism>
<sequence length="456" mass="50611">MLDDITFDYCAEGDVPPGSEQLSCNFENDTCSWYHDYTASLLWKRTKHELNGRRAENGEYLIDSGLECCPSNDIVAALLSFLILMDPTASDGECLMFWYYMEGSGVGELSVYLQTLDNSKESVLLWTRNGDQGKHWRHGRHLPWTAPLKMVMKLDDVSVRDGACSPPGSCDFESGQCNWINLPKQGGHDWVLASGSFQGPPTDHTTETPEGKGMCLNVVLKEGPTTTRLWWLSGSHKDLWHRGEVTVGRNPQDFTILFEAYRTFTKPGHIAIDDIDFTNCTLPDMCDFEEGSCNWQQQTNDDYDWVRQSGPTLNPDTGPDSDHTTSAPTGHYYYLPSSTADQAGQTAKMSSALYPAGETVYMLTTVIVVEGVKAGPTLEGDMAFDDVQLTDTQCPLPGHCDFETNMCSWSNLGGRVDQEDWLRGRGASLNPNTGPSVDHTTNSPQGNYCILYVYCA</sequence>
<dbReference type="PROSITE" id="PS50060">
    <property type="entry name" value="MAM_2"/>
    <property type="match status" value="3"/>
</dbReference>
<accession>A0A3Q3WCM0</accession>
<dbReference type="PANTHER" id="PTHR23282:SF150">
    <property type="entry name" value="SI:CH211-106H4.4"/>
    <property type="match status" value="1"/>
</dbReference>
<feature type="domain" description="MAM" evidence="2">
    <location>
        <begin position="284"/>
        <end position="355"/>
    </location>
</feature>
<evidence type="ECO:0000259" key="2">
    <source>
        <dbReference type="PROSITE" id="PS50060"/>
    </source>
</evidence>
<name>A0A3Q3WCM0_MOLML</name>
<dbReference type="InterPro" id="IPR051560">
    <property type="entry name" value="MAM_domain-containing"/>
</dbReference>
<dbReference type="GO" id="GO:0016020">
    <property type="term" value="C:membrane"/>
    <property type="evidence" value="ECO:0007669"/>
    <property type="project" value="InterPro"/>
</dbReference>
<dbReference type="InterPro" id="IPR000998">
    <property type="entry name" value="MAM_dom"/>
</dbReference>
<dbReference type="PANTHER" id="PTHR23282">
    <property type="entry name" value="APICAL ENDOSOMAL GLYCOPROTEIN PRECURSOR"/>
    <property type="match status" value="1"/>
</dbReference>
<dbReference type="SUPFAM" id="SSF49899">
    <property type="entry name" value="Concanavalin A-like lectins/glucanases"/>
    <property type="match status" value="4"/>
</dbReference>
<dbReference type="InterPro" id="IPR013320">
    <property type="entry name" value="ConA-like_dom_sf"/>
</dbReference>
<proteinExistence type="predicted"/>
<evidence type="ECO:0000256" key="1">
    <source>
        <dbReference type="SAM" id="MobiDB-lite"/>
    </source>
</evidence>
<dbReference type="Gene3D" id="2.60.120.200">
    <property type="match status" value="5"/>
</dbReference>
<evidence type="ECO:0000313" key="3">
    <source>
        <dbReference type="Ensembl" id="ENSMMOP00000012278.1"/>
    </source>
</evidence>
<dbReference type="Ensembl" id="ENSMMOT00000012482.1">
    <property type="protein sequence ID" value="ENSMMOP00000012278.1"/>
    <property type="gene ID" value="ENSMMOG00000009443.1"/>
</dbReference>